<protein>
    <submittedName>
        <fullName evidence="1">Uncharacterized protein</fullName>
    </submittedName>
</protein>
<evidence type="ECO:0000313" key="2">
    <source>
        <dbReference type="Proteomes" id="UP001623330"/>
    </source>
</evidence>
<comment type="caution">
    <text evidence="1">The sequence shown here is derived from an EMBL/GenBank/DDBJ whole genome shotgun (WGS) entry which is preliminary data.</text>
</comment>
<dbReference type="EMBL" id="JBEVYD010000002">
    <property type="protein sequence ID" value="KAL3234995.1"/>
    <property type="molecule type" value="Genomic_DNA"/>
</dbReference>
<accession>A0ABR4P0L7</accession>
<gene>
    <name evidence="1" type="ORF">RNJ44_02783</name>
</gene>
<proteinExistence type="predicted"/>
<dbReference type="Proteomes" id="UP001623330">
    <property type="component" value="Unassembled WGS sequence"/>
</dbReference>
<sequence length="484" mass="55983">MVVELPGYYFDPDKKRYFKITTKRSSKDSDNDKFNRETIKRHNRLLEHEKLLGKYQSKYEALQKHEITRQISLPERRKTTNKFGPSENYMDIESQLKMMDISQTELNFPYAEDILAFKRIEVKLDNETQKLTRYITKSGQILENHDSSPRNSVKVIYRADAVSNNELIELISLRNLSRNEEDIFIHLRRNSMANLFLICTYQNSTSTVTEYRRDNINITDSLSIGTNFLVFSSENKLYIDTLDVSLRKRFPTKKFPIIYKTDSQITSIAAYEMNSNKSRIYFATRDAHLYTFVFDLNYKSPFHYEKRVKSPGGLITIVSLKSSISEGLVYISGLEDKHRNQTIIIYNVLSLLSSTSLILKMHSQFQNLTMEKELFCVCDSSARMFYGSLSGISNEADFEIFILPNSVTNSGIFEAPMLLAAFKYSALIKHSFPSKTFGLINISTIKGKNITEPPVSDRNNYNTIIDTLVEEEGDHSRHSIRIVL</sequence>
<reference evidence="1 2" key="1">
    <citation type="submission" date="2024-05" db="EMBL/GenBank/DDBJ databases">
        <title>Long read based assembly of the Candida bracarensis genome reveals expanded adhesin content.</title>
        <authorList>
            <person name="Marcet-Houben M."/>
            <person name="Ksiezopolska E."/>
            <person name="Gabaldon T."/>
        </authorList>
    </citation>
    <scope>NUCLEOTIDE SEQUENCE [LARGE SCALE GENOMIC DNA]</scope>
    <source>
        <strain evidence="1 2">CBM6</strain>
    </source>
</reference>
<organism evidence="1 2">
    <name type="scientific">Nakaseomyces bracarensis</name>
    <dbReference type="NCBI Taxonomy" id="273131"/>
    <lineage>
        <taxon>Eukaryota</taxon>
        <taxon>Fungi</taxon>
        <taxon>Dikarya</taxon>
        <taxon>Ascomycota</taxon>
        <taxon>Saccharomycotina</taxon>
        <taxon>Saccharomycetes</taxon>
        <taxon>Saccharomycetales</taxon>
        <taxon>Saccharomycetaceae</taxon>
        <taxon>Nakaseomyces</taxon>
    </lineage>
</organism>
<name>A0ABR4P0L7_9SACH</name>
<evidence type="ECO:0000313" key="1">
    <source>
        <dbReference type="EMBL" id="KAL3234995.1"/>
    </source>
</evidence>
<keyword evidence="2" id="KW-1185">Reference proteome</keyword>